<dbReference type="Proteomes" id="UP001501303">
    <property type="component" value="Unassembled WGS sequence"/>
</dbReference>
<organism evidence="2 3">
    <name type="scientific">Streptomyces sodiiphilus</name>
    <dbReference type="NCBI Taxonomy" id="226217"/>
    <lineage>
        <taxon>Bacteria</taxon>
        <taxon>Bacillati</taxon>
        <taxon>Actinomycetota</taxon>
        <taxon>Actinomycetes</taxon>
        <taxon>Kitasatosporales</taxon>
        <taxon>Streptomycetaceae</taxon>
        <taxon>Streptomyces</taxon>
    </lineage>
</organism>
<sequence length="56" mass="6088">MNRDGKPHHLTNPSHHPRATPDRGFGDPRRTGPPISDVLTAPERNGLLESVAALRA</sequence>
<evidence type="ECO:0000256" key="1">
    <source>
        <dbReference type="SAM" id="MobiDB-lite"/>
    </source>
</evidence>
<feature type="compositionally biased region" description="Basic and acidic residues" evidence="1">
    <location>
        <begin position="19"/>
        <end position="30"/>
    </location>
</feature>
<gene>
    <name evidence="2" type="ORF">GCM10009716_22350</name>
</gene>
<keyword evidence="3" id="KW-1185">Reference proteome</keyword>
<evidence type="ECO:0000313" key="3">
    <source>
        <dbReference type="Proteomes" id="UP001501303"/>
    </source>
</evidence>
<accession>A0ABN2P6U3</accession>
<feature type="region of interest" description="Disordered" evidence="1">
    <location>
        <begin position="1"/>
        <end position="43"/>
    </location>
</feature>
<proteinExistence type="predicted"/>
<comment type="caution">
    <text evidence="2">The sequence shown here is derived from an EMBL/GenBank/DDBJ whole genome shotgun (WGS) entry which is preliminary data.</text>
</comment>
<protein>
    <submittedName>
        <fullName evidence="2">Uncharacterized protein</fullName>
    </submittedName>
</protein>
<reference evidence="2 3" key="1">
    <citation type="journal article" date="2019" name="Int. J. Syst. Evol. Microbiol.">
        <title>The Global Catalogue of Microorganisms (GCM) 10K type strain sequencing project: providing services to taxonomists for standard genome sequencing and annotation.</title>
        <authorList>
            <consortium name="The Broad Institute Genomics Platform"/>
            <consortium name="The Broad Institute Genome Sequencing Center for Infectious Disease"/>
            <person name="Wu L."/>
            <person name="Ma J."/>
        </authorList>
    </citation>
    <scope>NUCLEOTIDE SEQUENCE [LARGE SCALE GENOMIC DNA]</scope>
    <source>
        <strain evidence="2 3">JCM 13581</strain>
    </source>
</reference>
<dbReference type="RefSeq" id="WP_344261042.1">
    <property type="nucleotide sequence ID" value="NZ_BAAAMJ010000020.1"/>
</dbReference>
<evidence type="ECO:0000313" key="2">
    <source>
        <dbReference type="EMBL" id="GAA1912032.1"/>
    </source>
</evidence>
<name>A0ABN2P6U3_9ACTN</name>
<dbReference type="EMBL" id="BAAAMJ010000020">
    <property type="protein sequence ID" value="GAA1912032.1"/>
    <property type="molecule type" value="Genomic_DNA"/>
</dbReference>